<comment type="caution">
    <text evidence="19">The sequence shown here is derived from an EMBL/GenBank/DDBJ whole genome shotgun (WGS) entry which is preliminary data.</text>
</comment>
<dbReference type="InterPro" id="IPR002649">
    <property type="entry name" value="tRNA_m1G_MeTrfase_TrmD"/>
</dbReference>
<dbReference type="Pfam" id="PF01746">
    <property type="entry name" value="tRNA_m1G_MT"/>
    <property type="match status" value="1"/>
</dbReference>
<comment type="catalytic activity">
    <reaction evidence="14 15 17">
        <text>guanosine(37) in tRNA + S-adenosyl-L-methionine = N(1)-methylguanosine(37) in tRNA + S-adenosyl-L-homocysteine + H(+)</text>
        <dbReference type="Rhea" id="RHEA:36899"/>
        <dbReference type="Rhea" id="RHEA-COMP:10145"/>
        <dbReference type="Rhea" id="RHEA-COMP:10147"/>
        <dbReference type="ChEBI" id="CHEBI:15378"/>
        <dbReference type="ChEBI" id="CHEBI:57856"/>
        <dbReference type="ChEBI" id="CHEBI:59789"/>
        <dbReference type="ChEBI" id="CHEBI:73542"/>
        <dbReference type="ChEBI" id="CHEBI:74269"/>
        <dbReference type="EC" id="2.1.1.228"/>
    </reaction>
</comment>
<dbReference type="AlphaFoldDB" id="A0A660SFW4"/>
<evidence type="ECO:0000256" key="3">
    <source>
        <dbReference type="ARBA" id="ARBA00007630"/>
    </source>
</evidence>
<proteinExistence type="inferred from homology"/>
<dbReference type="HAMAP" id="MF_00605">
    <property type="entry name" value="TrmD"/>
    <property type="match status" value="1"/>
</dbReference>
<name>A0A660SFW4_UNCT6</name>
<keyword evidence="11 15" id="KW-0819">tRNA processing</keyword>
<evidence type="ECO:0000256" key="9">
    <source>
        <dbReference type="ARBA" id="ARBA00022679"/>
    </source>
</evidence>
<evidence type="ECO:0000256" key="11">
    <source>
        <dbReference type="ARBA" id="ARBA00022694"/>
    </source>
</evidence>
<evidence type="ECO:0000256" key="4">
    <source>
        <dbReference type="ARBA" id="ARBA00011738"/>
    </source>
</evidence>
<dbReference type="GO" id="GO:0052906">
    <property type="term" value="F:tRNA (guanine(37)-N1)-methyltransferase activity"/>
    <property type="evidence" value="ECO:0007669"/>
    <property type="project" value="UniProtKB-UniRule"/>
</dbReference>
<comment type="similarity">
    <text evidence="3 15 17">Belongs to the RNA methyltransferase TrmD family.</text>
</comment>
<feature type="domain" description="tRNA methyltransferase TRMD/TRM10-type" evidence="18">
    <location>
        <begin position="1"/>
        <end position="221"/>
    </location>
</feature>
<dbReference type="NCBIfam" id="TIGR00088">
    <property type="entry name" value="trmD"/>
    <property type="match status" value="1"/>
</dbReference>
<evidence type="ECO:0000313" key="20">
    <source>
        <dbReference type="Proteomes" id="UP000271125"/>
    </source>
</evidence>
<evidence type="ECO:0000256" key="10">
    <source>
        <dbReference type="ARBA" id="ARBA00022691"/>
    </source>
</evidence>
<keyword evidence="10 15" id="KW-0949">S-adenosyl-L-methionine</keyword>
<accession>A0A660SFW4</accession>
<dbReference type="CDD" id="cd18080">
    <property type="entry name" value="TrmD-like"/>
    <property type="match status" value="1"/>
</dbReference>
<evidence type="ECO:0000259" key="18">
    <source>
        <dbReference type="Pfam" id="PF01746"/>
    </source>
</evidence>
<dbReference type="Gene3D" id="1.10.1270.20">
    <property type="entry name" value="tRNA(m1g37)methyltransferase, domain 2"/>
    <property type="match status" value="1"/>
</dbReference>
<feature type="binding site" evidence="15 16">
    <location>
        <begin position="129"/>
        <end position="134"/>
    </location>
    <ligand>
        <name>S-adenosyl-L-methionine</name>
        <dbReference type="ChEBI" id="CHEBI:59789"/>
    </ligand>
</feature>
<evidence type="ECO:0000313" key="19">
    <source>
        <dbReference type="EMBL" id="RKX69709.1"/>
    </source>
</evidence>
<dbReference type="EC" id="2.1.1.228" evidence="5 15"/>
<evidence type="ECO:0000256" key="1">
    <source>
        <dbReference type="ARBA" id="ARBA00002634"/>
    </source>
</evidence>
<dbReference type="PANTHER" id="PTHR46417:SF1">
    <property type="entry name" value="TRNA (GUANINE-N(1)-)-METHYLTRANSFERASE"/>
    <property type="match status" value="1"/>
</dbReference>
<dbReference type="PANTHER" id="PTHR46417">
    <property type="entry name" value="TRNA (GUANINE-N(1)-)-METHYLTRANSFERASE"/>
    <property type="match status" value="1"/>
</dbReference>
<keyword evidence="7 15" id="KW-0963">Cytoplasm</keyword>
<dbReference type="InterPro" id="IPR023148">
    <property type="entry name" value="tRNA_m1G_MeTrfase_C_sf"/>
</dbReference>
<evidence type="ECO:0000256" key="5">
    <source>
        <dbReference type="ARBA" id="ARBA00012807"/>
    </source>
</evidence>
<evidence type="ECO:0000256" key="8">
    <source>
        <dbReference type="ARBA" id="ARBA00022603"/>
    </source>
</evidence>
<evidence type="ECO:0000256" key="13">
    <source>
        <dbReference type="ARBA" id="ARBA00033392"/>
    </source>
</evidence>
<dbReference type="InterPro" id="IPR029026">
    <property type="entry name" value="tRNA_m1G_MTases_N"/>
</dbReference>
<reference evidence="19 20" key="1">
    <citation type="submission" date="2018-06" db="EMBL/GenBank/DDBJ databases">
        <title>Extensive metabolic versatility and redundancy in microbially diverse, dynamic hydrothermal sediments.</title>
        <authorList>
            <person name="Dombrowski N."/>
            <person name="Teske A."/>
            <person name="Baker B.J."/>
        </authorList>
    </citation>
    <scope>NUCLEOTIDE SEQUENCE [LARGE SCALE GENOMIC DNA]</scope>
    <source>
        <strain evidence="19">B10_G13</strain>
    </source>
</reference>
<evidence type="ECO:0000256" key="12">
    <source>
        <dbReference type="ARBA" id="ARBA00029736"/>
    </source>
</evidence>
<evidence type="ECO:0000256" key="16">
    <source>
        <dbReference type="PIRSR" id="PIRSR000386-1"/>
    </source>
</evidence>
<evidence type="ECO:0000256" key="14">
    <source>
        <dbReference type="ARBA" id="ARBA00047783"/>
    </source>
</evidence>
<evidence type="ECO:0000256" key="2">
    <source>
        <dbReference type="ARBA" id="ARBA00004496"/>
    </source>
</evidence>
<dbReference type="NCBIfam" id="NF000648">
    <property type="entry name" value="PRK00026.1"/>
    <property type="match status" value="1"/>
</dbReference>
<dbReference type="Proteomes" id="UP000271125">
    <property type="component" value="Unassembled WGS sequence"/>
</dbReference>
<keyword evidence="9 15" id="KW-0808">Transferase</keyword>
<comment type="subcellular location">
    <subcellularLocation>
        <location evidence="2 15 17">Cytoplasm</location>
    </subcellularLocation>
</comment>
<evidence type="ECO:0000256" key="15">
    <source>
        <dbReference type="HAMAP-Rule" id="MF_00605"/>
    </source>
</evidence>
<keyword evidence="8 15" id="KW-0489">Methyltransferase</keyword>
<comment type="function">
    <text evidence="1 15 17">Specifically methylates guanosine-37 in various tRNAs.</text>
</comment>
<feature type="binding site" evidence="15 16">
    <location>
        <position position="110"/>
    </location>
    <ligand>
        <name>S-adenosyl-L-methionine</name>
        <dbReference type="ChEBI" id="CHEBI:59789"/>
    </ligand>
</feature>
<protein>
    <recommendedName>
        <fullName evidence="6 15">tRNA (guanine-N(1)-)-methyltransferase</fullName>
        <ecNumber evidence="5 15">2.1.1.228</ecNumber>
    </recommendedName>
    <alternativeName>
        <fullName evidence="12 15">M1G-methyltransferase</fullName>
    </alternativeName>
    <alternativeName>
        <fullName evidence="13 15">tRNA [GM37] methyltransferase</fullName>
    </alternativeName>
</protein>
<dbReference type="GO" id="GO:0005829">
    <property type="term" value="C:cytosol"/>
    <property type="evidence" value="ECO:0007669"/>
    <property type="project" value="TreeGrafter"/>
</dbReference>
<organism evidence="19 20">
    <name type="scientific">candidate division TA06 bacterium</name>
    <dbReference type="NCBI Taxonomy" id="2250710"/>
    <lineage>
        <taxon>Bacteria</taxon>
        <taxon>Bacteria division TA06</taxon>
    </lineage>
</organism>
<dbReference type="PIRSF" id="PIRSF000386">
    <property type="entry name" value="tRNA_mtase"/>
    <property type="match status" value="1"/>
</dbReference>
<evidence type="ECO:0000256" key="7">
    <source>
        <dbReference type="ARBA" id="ARBA00022490"/>
    </source>
</evidence>
<dbReference type="SUPFAM" id="SSF75217">
    <property type="entry name" value="alpha/beta knot"/>
    <property type="match status" value="1"/>
</dbReference>
<dbReference type="InterPro" id="IPR029028">
    <property type="entry name" value="Alpha/beta_knot_MTases"/>
</dbReference>
<gene>
    <name evidence="15" type="primary">trmD</name>
    <name evidence="19" type="ORF">DRP43_04110</name>
</gene>
<dbReference type="GO" id="GO:0002939">
    <property type="term" value="P:tRNA N1-guanine methylation"/>
    <property type="evidence" value="ECO:0007669"/>
    <property type="project" value="TreeGrafter"/>
</dbReference>
<dbReference type="InterPro" id="IPR016009">
    <property type="entry name" value="tRNA_MeTrfase_TRMD/TRM10"/>
</dbReference>
<dbReference type="EMBL" id="QNBD01000174">
    <property type="protein sequence ID" value="RKX69709.1"/>
    <property type="molecule type" value="Genomic_DNA"/>
</dbReference>
<evidence type="ECO:0000256" key="6">
    <source>
        <dbReference type="ARBA" id="ARBA00014679"/>
    </source>
</evidence>
<dbReference type="Gene3D" id="3.40.1280.10">
    <property type="match status" value="1"/>
</dbReference>
<evidence type="ECO:0000256" key="17">
    <source>
        <dbReference type="RuleBase" id="RU003464"/>
    </source>
</evidence>
<dbReference type="FunFam" id="3.40.1280.10:FF:000001">
    <property type="entry name" value="tRNA (guanine-N(1)-)-methyltransferase"/>
    <property type="match status" value="1"/>
</dbReference>
<comment type="subunit">
    <text evidence="4 15 17">Homodimer.</text>
</comment>
<sequence>MFIDILTIFPEFFSSPSSVGNMKIAIEKGLMNVHIHNIRDYSKDKHKKTDDYGFGGGSGMIMMIQPVYDAYQAVKSEKSHVILFTPQGDTLKQKRIEKIAEFDHLIFICGRYKGIDSRVDSIVDEKISIGDYIISGGEFPAIILLDSIARLMPKVIGDIESAREDSFSSGLLDSPRFTRPRLFNDLAVPGVLVSGNHKEIGKWRRQESLKLTFYKKPYLLSNMKLSKEDKEYIDGLNNENAKEE</sequence>